<feature type="region of interest" description="Disordered" evidence="1">
    <location>
        <begin position="325"/>
        <end position="354"/>
    </location>
</feature>
<dbReference type="InterPro" id="IPR032460">
    <property type="entry name" value="Symplekin/Pta1_N"/>
</dbReference>
<dbReference type="InterPro" id="IPR011989">
    <property type="entry name" value="ARM-like"/>
</dbReference>
<dbReference type="PANTHER" id="PTHR47184:SF3">
    <property type="entry name" value="PHOSPHATIDYLINOSITOL 3-AND 4-KINASE FAMILY PROTEIN-RELATED"/>
    <property type="match status" value="1"/>
</dbReference>
<protein>
    <submittedName>
        <fullName evidence="4">Symplekin</fullName>
    </submittedName>
</protein>
<proteinExistence type="predicted"/>
<sequence>MVRLLGSWFIAPIDASLLKPIPFLAYVRFMWILLRLEQVRIGHWLTAMKSMTGANIGASIRSDSEVLQESAFMMFSVWRMISFANVFILSKYDTERQTVDDNFKLAKEIRCLSILCCFPIFIAKRRIFILCCFHFIQSIAAIARKRPIYYKSVLSALLDFAPSFEVAKARHTVSIQYSLRTAFLGFLRCTHPVIAESRERLIRELRAMNAGDAADQVIRQMDKIMKNNERASRDLQLSKRLRYGLHNNIPATVDFNDARQDHVNGISPKLPVSDGDLTPEEQIIAMIGALIAEGERGLESLEILISNIHPDLLADIVITNMKHLPNNPPPLTRYSNLSLNRPSDSSSDPSQVVASNGFPTIQALEVSAQDPRRLDPRRMVVPVDAPPSSVVEDMQSVQYLAAQSDNDASSLSNPSVLPPPPSISESTSDLVMPSTETDLNLSESPLISEGNQSIPKFEVQDVEDNEFTPGRETSNGLHHLSSPISKVEDSVVQASIDVAVLDEAYSPSSSEADQLSPDRSTFEASEIASTEFPVLPLYIGLAEEHQRNTRRLALERIINSYQNSHRTDLKQTQIALVARLFAQTDVNDVIGMVQQRIVSDYEQQKGHELVMYILYHLHSLVISDPASSAAVVYEKFLLGVVGNFLNGPITDAWKLLIFDLQLQAKSLLGDLPASDKSFSRLLGEVPCIPDSVLGLLGDICTRSQSGSDGRDGDRVTQGLGAVWSLILGRPGSRKACLDIALKCTIHPKDDVRAKAIRLVSNKLYAISYLSENIEQFATDMFLSAIDQRFSDSVVSQSADSEKRVGGQVESAETSISGSQASDPEISQNDNTKGVQNASLDDTSIPSLQAYSLMSLFFALCTKKPTLLQLVFDSYGRAQKAVKQAVHRHISVLMRAMGSSFSQLLGIISNPPHGSEDLLTQVLHALCEGITPPPDLVATVKGLYETRLKDATILIPIISAFSKDEVLPIFPRLVQLPLNKFQMALAHILQGSAHTGPALTPAEVLVAIHDISPEKDGLPLKKSSMHMACIPGALVTLITDACSACFEQRTVFTQQVLTKALNQMVDRTPLPLLYMRTVIQAIDAFPTLVKSVALPRKYLAWLV</sequence>
<name>A0AAW2SIB0_SESRA</name>
<dbReference type="Pfam" id="PF12295">
    <property type="entry name" value="Symplekin_C"/>
    <property type="match status" value="1"/>
</dbReference>
<accession>A0AAW2SIB0</accession>
<dbReference type="AlphaFoldDB" id="A0AAW2SIB0"/>
<evidence type="ECO:0000259" key="3">
    <source>
        <dbReference type="Pfam" id="PF12295"/>
    </source>
</evidence>
<comment type="caution">
    <text evidence="4">The sequence shown here is derived from an EMBL/GenBank/DDBJ whole genome shotgun (WGS) entry which is preliminary data.</text>
</comment>
<feature type="region of interest" description="Disordered" evidence="1">
    <location>
        <begin position="800"/>
        <end position="838"/>
    </location>
</feature>
<organism evidence="4">
    <name type="scientific">Sesamum radiatum</name>
    <name type="common">Black benniseed</name>
    <dbReference type="NCBI Taxonomy" id="300843"/>
    <lineage>
        <taxon>Eukaryota</taxon>
        <taxon>Viridiplantae</taxon>
        <taxon>Streptophyta</taxon>
        <taxon>Embryophyta</taxon>
        <taxon>Tracheophyta</taxon>
        <taxon>Spermatophyta</taxon>
        <taxon>Magnoliopsida</taxon>
        <taxon>eudicotyledons</taxon>
        <taxon>Gunneridae</taxon>
        <taxon>Pentapetalae</taxon>
        <taxon>asterids</taxon>
        <taxon>lamiids</taxon>
        <taxon>Lamiales</taxon>
        <taxon>Pedaliaceae</taxon>
        <taxon>Sesamum</taxon>
    </lineage>
</organism>
<evidence type="ECO:0000259" key="2">
    <source>
        <dbReference type="Pfam" id="PF11935"/>
    </source>
</evidence>
<feature type="compositionally biased region" description="Polar residues" evidence="1">
    <location>
        <begin position="810"/>
        <end position="838"/>
    </location>
</feature>
<evidence type="ECO:0000313" key="4">
    <source>
        <dbReference type="EMBL" id="KAL0392177.1"/>
    </source>
</evidence>
<feature type="compositionally biased region" description="Polar residues" evidence="1">
    <location>
        <begin position="434"/>
        <end position="449"/>
    </location>
</feature>
<evidence type="ECO:0000256" key="1">
    <source>
        <dbReference type="SAM" id="MobiDB-lite"/>
    </source>
</evidence>
<dbReference type="Pfam" id="PF11935">
    <property type="entry name" value="SYMPK_PTA1_N"/>
    <property type="match status" value="1"/>
</dbReference>
<gene>
    <name evidence="4" type="ORF">Sradi_2440500</name>
</gene>
<feature type="domain" description="Symplekin/Pta1 N-terminal" evidence="2">
    <location>
        <begin position="135"/>
        <end position="211"/>
    </location>
</feature>
<feature type="domain" description="Symplekin C-terminal" evidence="3">
    <location>
        <begin position="949"/>
        <end position="1091"/>
    </location>
</feature>
<dbReference type="InterPro" id="IPR022075">
    <property type="entry name" value="Symplekin_C"/>
</dbReference>
<reference evidence="4" key="2">
    <citation type="journal article" date="2024" name="Plant">
        <title>Genomic evolution and insights into agronomic trait innovations of Sesamum species.</title>
        <authorList>
            <person name="Miao H."/>
            <person name="Wang L."/>
            <person name="Qu L."/>
            <person name="Liu H."/>
            <person name="Sun Y."/>
            <person name="Le M."/>
            <person name="Wang Q."/>
            <person name="Wei S."/>
            <person name="Zheng Y."/>
            <person name="Lin W."/>
            <person name="Duan Y."/>
            <person name="Cao H."/>
            <person name="Xiong S."/>
            <person name="Wang X."/>
            <person name="Wei L."/>
            <person name="Li C."/>
            <person name="Ma Q."/>
            <person name="Ju M."/>
            <person name="Zhao R."/>
            <person name="Li G."/>
            <person name="Mu C."/>
            <person name="Tian Q."/>
            <person name="Mei H."/>
            <person name="Zhang T."/>
            <person name="Gao T."/>
            <person name="Zhang H."/>
        </authorList>
    </citation>
    <scope>NUCLEOTIDE SEQUENCE</scope>
    <source>
        <strain evidence="4">G02</strain>
    </source>
</reference>
<dbReference type="Gene3D" id="1.25.10.10">
    <property type="entry name" value="Leucine-rich Repeat Variant"/>
    <property type="match status" value="1"/>
</dbReference>
<reference evidence="4" key="1">
    <citation type="submission" date="2020-06" db="EMBL/GenBank/DDBJ databases">
        <authorList>
            <person name="Li T."/>
            <person name="Hu X."/>
            <person name="Zhang T."/>
            <person name="Song X."/>
            <person name="Zhang H."/>
            <person name="Dai N."/>
            <person name="Sheng W."/>
            <person name="Hou X."/>
            <person name="Wei L."/>
        </authorList>
    </citation>
    <scope>NUCLEOTIDE SEQUENCE</scope>
    <source>
        <strain evidence="4">G02</strain>
        <tissue evidence="4">Leaf</tissue>
    </source>
</reference>
<dbReference type="PANTHER" id="PTHR47184">
    <property type="entry name" value="PHOSPHATIDYLINOSITOL 3-AND 4-KINASE FAMILY PROTEIN-RELATED"/>
    <property type="match status" value="1"/>
</dbReference>
<feature type="compositionally biased region" description="Low complexity" evidence="1">
    <location>
        <begin position="335"/>
        <end position="350"/>
    </location>
</feature>
<feature type="region of interest" description="Disordered" evidence="1">
    <location>
        <begin position="404"/>
        <end position="449"/>
    </location>
</feature>
<dbReference type="EMBL" id="JACGWJ010000010">
    <property type="protein sequence ID" value="KAL0392177.1"/>
    <property type="molecule type" value="Genomic_DNA"/>
</dbReference>